<comment type="catalytic activity">
    <reaction evidence="11">
        <text>L-valine + 2-oxoglutarate = 3-methyl-2-oxobutanoate + L-glutamate</text>
        <dbReference type="Rhea" id="RHEA:24813"/>
        <dbReference type="ChEBI" id="CHEBI:11851"/>
        <dbReference type="ChEBI" id="CHEBI:16810"/>
        <dbReference type="ChEBI" id="CHEBI:29985"/>
        <dbReference type="ChEBI" id="CHEBI:57762"/>
        <dbReference type="EC" id="2.6.1.42"/>
    </reaction>
</comment>
<dbReference type="Pfam" id="PF01063">
    <property type="entry name" value="Aminotran_4"/>
    <property type="match status" value="1"/>
</dbReference>
<evidence type="ECO:0000313" key="15">
    <source>
        <dbReference type="Proteomes" id="UP000076574"/>
    </source>
</evidence>
<dbReference type="InterPro" id="IPR036038">
    <property type="entry name" value="Aminotransferase-like"/>
</dbReference>
<comment type="cofactor">
    <cofactor evidence="1">
        <name>pyridoxal 5'-phosphate</name>
        <dbReference type="ChEBI" id="CHEBI:597326"/>
    </cofactor>
</comment>
<reference evidence="14 15" key="1">
    <citation type="submission" date="2016-03" db="EMBL/GenBank/DDBJ databases">
        <title>Microsymbionts genomes from the relict species Vavilovia formosa (Stev.) Fed.</title>
        <authorList>
            <person name="Kopat V."/>
            <person name="Chirak E."/>
            <person name="Kimeklis A."/>
            <person name="Andronov E."/>
        </authorList>
    </citation>
    <scope>NUCLEOTIDE SEQUENCE [LARGE SCALE GENOMIC DNA]</scope>
    <source>
        <strain evidence="14 15">Vaf07</strain>
    </source>
</reference>
<dbReference type="EC" id="2.6.1.42" evidence="7"/>
<dbReference type="PANTHER" id="PTHR42743:SF11">
    <property type="entry name" value="AMINODEOXYCHORISMATE LYASE"/>
    <property type="match status" value="1"/>
</dbReference>
<evidence type="ECO:0000256" key="13">
    <source>
        <dbReference type="ARBA" id="ARBA00049229"/>
    </source>
</evidence>
<comment type="pathway">
    <text evidence="5">Amino-acid biosynthesis; L-leucine biosynthesis; L-leucine from 3-methyl-2-oxobutanoate: step 4/4.</text>
</comment>
<dbReference type="AlphaFoldDB" id="A0A163ZW63"/>
<organism evidence="14 15">
    <name type="scientific">Tardiphaga robiniae</name>
    <dbReference type="NCBI Taxonomy" id="943830"/>
    <lineage>
        <taxon>Bacteria</taxon>
        <taxon>Pseudomonadati</taxon>
        <taxon>Pseudomonadota</taxon>
        <taxon>Alphaproteobacteria</taxon>
        <taxon>Hyphomicrobiales</taxon>
        <taxon>Nitrobacteraceae</taxon>
        <taxon>Tardiphaga</taxon>
    </lineage>
</organism>
<dbReference type="Gene3D" id="3.20.10.10">
    <property type="entry name" value="D-amino Acid Aminotransferase, subunit A, domain 2"/>
    <property type="match status" value="1"/>
</dbReference>
<comment type="function">
    <text evidence="2">Acts on leucine, isoleucine and valine.</text>
</comment>
<evidence type="ECO:0000256" key="4">
    <source>
        <dbReference type="ARBA" id="ARBA00004931"/>
    </source>
</evidence>
<dbReference type="SUPFAM" id="SSF56752">
    <property type="entry name" value="D-aminoacid aminotransferase-like PLP-dependent enzymes"/>
    <property type="match status" value="1"/>
</dbReference>
<comment type="pathway">
    <text evidence="3">Amino-acid biosynthesis; L-isoleucine biosynthesis; L-isoleucine from 2-oxobutanoate: step 4/4.</text>
</comment>
<evidence type="ECO:0000256" key="11">
    <source>
        <dbReference type="ARBA" id="ARBA00048212"/>
    </source>
</evidence>
<dbReference type="GO" id="GO:0008652">
    <property type="term" value="P:amino acid biosynthetic process"/>
    <property type="evidence" value="ECO:0007669"/>
    <property type="project" value="UniProtKB-ARBA"/>
</dbReference>
<comment type="catalytic activity">
    <reaction evidence="12">
        <text>L-isoleucine + 2-oxoglutarate = (S)-3-methyl-2-oxopentanoate + L-glutamate</text>
        <dbReference type="Rhea" id="RHEA:24801"/>
        <dbReference type="ChEBI" id="CHEBI:16810"/>
        <dbReference type="ChEBI" id="CHEBI:29985"/>
        <dbReference type="ChEBI" id="CHEBI:35146"/>
        <dbReference type="ChEBI" id="CHEBI:58045"/>
        <dbReference type="EC" id="2.6.1.42"/>
    </reaction>
</comment>
<proteinExistence type="inferred from homology"/>
<dbReference type="STRING" id="943830.A4A58_25430"/>
<keyword evidence="10" id="KW-0100">Branched-chain amino acid biosynthesis</keyword>
<comment type="pathway">
    <text evidence="4">Amino-acid biosynthesis; L-valine biosynthesis; L-valine from pyruvate: step 4/4.</text>
</comment>
<dbReference type="InterPro" id="IPR001544">
    <property type="entry name" value="Aminotrans_IV"/>
</dbReference>
<dbReference type="GO" id="GO:0005829">
    <property type="term" value="C:cytosol"/>
    <property type="evidence" value="ECO:0007669"/>
    <property type="project" value="TreeGrafter"/>
</dbReference>
<dbReference type="FunFam" id="3.20.10.10:FF:000002">
    <property type="entry name" value="D-alanine aminotransferase"/>
    <property type="match status" value="1"/>
</dbReference>
<keyword evidence="14" id="KW-0032">Aminotransferase</keyword>
<keyword evidence="14" id="KW-0808">Transferase</keyword>
<evidence type="ECO:0000256" key="12">
    <source>
        <dbReference type="ARBA" id="ARBA00048798"/>
    </source>
</evidence>
<comment type="catalytic activity">
    <reaction evidence="13">
        <text>L-leucine + 2-oxoglutarate = 4-methyl-2-oxopentanoate + L-glutamate</text>
        <dbReference type="Rhea" id="RHEA:18321"/>
        <dbReference type="ChEBI" id="CHEBI:16810"/>
        <dbReference type="ChEBI" id="CHEBI:17865"/>
        <dbReference type="ChEBI" id="CHEBI:29985"/>
        <dbReference type="ChEBI" id="CHEBI:57427"/>
        <dbReference type="EC" id="2.6.1.42"/>
    </reaction>
</comment>
<evidence type="ECO:0000313" key="14">
    <source>
        <dbReference type="EMBL" id="KZD23938.1"/>
    </source>
</evidence>
<dbReference type="RefSeq" id="WP_068731836.1">
    <property type="nucleotide sequence ID" value="NZ_LVYV01000007.1"/>
</dbReference>
<evidence type="ECO:0000256" key="9">
    <source>
        <dbReference type="ARBA" id="ARBA00022898"/>
    </source>
</evidence>
<evidence type="ECO:0000256" key="2">
    <source>
        <dbReference type="ARBA" id="ARBA00003109"/>
    </source>
</evidence>
<name>A0A163ZW63_9BRAD</name>
<evidence type="ECO:0000256" key="3">
    <source>
        <dbReference type="ARBA" id="ARBA00004824"/>
    </source>
</evidence>
<protein>
    <recommendedName>
        <fullName evidence="8">Probable branched-chain-amino-acid aminotransferase</fullName>
        <ecNumber evidence="7">2.6.1.42</ecNumber>
    </recommendedName>
</protein>
<gene>
    <name evidence="14" type="ORF">A4A58_25430</name>
</gene>
<keyword evidence="10" id="KW-0028">Amino-acid biosynthesis</keyword>
<sequence>MSRIAYVNGQYVNLRDAAVNVEDRGYQFADGIYEVCEIIGGKMVDFPRHIARMQRSLRELRIAEAMPLTSLKVVMQEVIRRNRINYGIVYLQISRGVAHRDHGFPSPDVKPSVVVTAKSLNFAKNQATAAKGVKVITTAENRWPRVDIKTVGLLPNVLARQEARDKGAYEAWYVDADGFVTEGASCNAWIVTKDGKVVTRTAVSGILAGITRAVLIEVLASMQLKLEERNFTPAEAYDAAEAFVSSASQIVMPVINIDGKPIGDGKPGGIATRLRQEFHKFAAIS</sequence>
<dbReference type="PANTHER" id="PTHR42743">
    <property type="entry name" value="AMINO-ACID AMINOTRANSFERASE"/>
    <property type="match status" value="1"/>
</dbReference>
<dbReference type="InterPro" id="IPR050571">
    <property type="entry name" value="Class-IV_PLP-Dep_Aminotrnsfr"/>
</dbReference>
<dbReference type="NCBIfam" id="NF005209">
    <property type="entry name" value="PRK06680.1"/>
    <property type="match status" value="1"/>
</dbReference>
<accession>A0A163ZW63</accession>
<evidence type="ECO:0000256" key="6">
    <source>
        <dbReference type="ARBA" id="ARBA00009320"/>
    </source>
</evidence>
<evidence type="ECO:0000256" key="5">
    <source>
        <dbReference type="ARBA" id="ARBA00005072"/>
    </source>
</evidence>
<dbReference type="Gene3D" id="3.30.470.10">
    <property type="match status" value="1"/>
</dbReference>
<keyword evidence="9" id="KW-0663">Pyridoxal phosphate</keyword>
<comment type="caution">
    <text evidence="14">The sequence shown here is derived from an EMBL/GenBank/DDBJ whole genome shotgun (WGS) entry which is preliminary data.</text>
</comment>
<dbReference type="EMBL" id="LVYV01000007">
    <property type="protein sequence ID" value="KZD23938.1"/>
    <property type="molecule type" value="Genomic_DNA"/>
</dbReference>
<evidence type="ECO:0000256" key="10">
    <source>
        <dbReference type="ARBA" id="ARBA00023304"/>
    </source>
</evidence>
<dbReference type="GO" id="GO:0009082">
    <property type="term" value="P:branched-chain amino acid biosynthetic process"/>
    <property type="evidence" value="ECO:0007669"/>
    <property type="project" value="UniProtKB-KW"/>
</dbReference>
<dbReference type="OrthoDB" id="9805628at2"/>
<evidence type="ECO:0000256" key="7">
    <source>
        <dbReference type="ARBA" id="ARBA00013053"/>
    </source>
</evidence>
<dbReference type="InterPro" id="IPR043132">
    <property type="entry name" value="BCAT-like_C"/>
</dbReference>
<comment type="similarity">
    <text evidence="6">Belongs to the class-IV pyridoxal-phosphate-dependent aminotransferase family.</text>
</comment>
<dbReference type="InterPro" id="IPR043131">
    <property type="entry name" value="BCAT-like_N"/>
</dbReference>
<evidence type="ECO:0000256" key="8">
    <source>
        <dbReference type="ARBA" id="ARBA00014472"/>
    </source>
</evidence>
<keyword evidence="15" id="KW-1185">Reference proteome</keyword>
<dbReference type="Proteomes" id="UP000076574">
    <property type="component" value="Unassembled WGS sequence"/>
</dbReference>
<dbReference type="CDD" id="cd01558">
    <property type="entry name" value="D-AAT_like"/>
    <property type="match status" value="1"/>
</dbReference>
<evidence type="ECO:0000256" key="1">
    <source>
        <dbReference type="ARBA" id="ARBA00001933"/>
    </source>
</evidence>
<dbReference type="GO" id="GO:0004084">
    <property type="term" value="F:branched-chain-amino-acid transaminase activity"/>
    <property type="evidence" value="ECO:0007669"/>
    <property type="project" value="UniProtKB-EC"/>
</dbReference>